<keyword evidence="1" id="KW-0175">Coiled coil</keyword>
<feature type="compositionally biased region" description="Basic and acidic residues" evidence="2">
    <location>
        <begin position="172"/>
        <end position="228"/>
    </location>
</feature>
<evidence type="ECO:0000313" key="4">
    <source>
        <dbReference type="WBParaSite" id="scf7180000421497.g7063"/>
    </source>
</evidence>
<feature type="compositionally biased region" description="Basic and acidic residues" evidence="2">
    <location>
        <begin position="390"/>
        <end position="400"/>
    </location>
</feature>
<dbReference type="WBParaSite" id="scf7180000421497.g7063">
    <property type="protein sequence ID" value="scf7180000421497.g7063"/>
    <property type="gene ID" value="scf7180000421497.g7063"/>
</dbReference>
<accession>A0A915NWP6</accession>
<feature type="region of interest" description="Disordered" evidence="2">
    <location>
        <begin position="133"/>
        <end position="323"/>
    </location>
</feature>
<feature type="compositionally biased region" description="Acidic residues" evidence="2">
    <location>
        <begin position="234"/>
        <end position="262"/>
    </location>
</feature>
<dbReference type="AlphaFoldDB" id="A0A915NWP6"/>
<feature type="compositionally biased region" description="Basic and acidic residues" evidence="2">
    <location>
        <begin position="293"/>
        <end position="323"/>
    </location>
</feature>
<feature type="compositionally biased region" description="Basic and acidic residues" evidence="2">
    <location>
        <begin position="133"/>
        <end position="144"/>
    </location>
</feature>
<organism evidence="3 4">
    <name type="scientific">Meloidogyne floridensis</name>
    <dbReference type="NCBI Taxonomy" id="298350"/>
    <lineage>
        <taxon>Eukaryota</taxon>
        <taxon>Metazoa</taxon>
        <taxon>Ecdysozoa</taxon>
        <taxon>Nematoda</taxon>
        <taxon>Chromadorea</taxon>
        <taxon>Rhabditida</taxon>
        <taxon>Tylenchina</taxon>
        <taxon>Tylenchomorpha</taxon>
        <taxon>Tylenchoidea</taxon>
        <taxon>Meloidogynidae</taxon>
        <taxon>Meloidogyninae</taxon>
        <taxon>Meloidogyne</taxon>
    </lineage>
</organism>
<keyword evidence="3" id="KW-1185">Reference proteome</keyword>
<protein>
    <submittedName>
        <fullName evidence="4">Uncharacterized protein</fullName>
    </submittedName>
</protein>
<sequence length="400" mass="46796">MDASINKQNNSNVGHCFNEASNILDIGLAREIHLIELQNIQAFIAHKEHEVSVYQNARRLVECQATGEGCMVFLADNLFVMRTREQALEILDRQIEVFQTALKYLRQEMASLTEKVALMERLNITNDGLVEIREPENEDKEGIGKIKGKRIQHSPSKKSPPSPNKSLSKPCSKNDDMDRINDEIDQILKRGEENNEDDNKINENSKEDNTKPIRPKGVSEKDFERFVKLCDSLELSEDEDEEKTDENEEEKMDVKEGEEENNNNDVDEHSKQERRRVHFSDNLEDDEQQPIGMKKERSILKNKNEHSPIDSTELQKIDQKEQRRIYSVSKEIVKDEIMEREPFWKPKKNTQKSKNLKNFNKKQKNQRPISRWKAQRDGLLHEDSEDDNNYADRCHEGEYF</sequence>
<feature type="compositionally biased region" description="Basic residues" evidence="2">
    <location>
        <begin position="146"/>
        <end position="156"/>
    </location>
</feature>
<evidence type="ECO:0000313" key="3">
    <source>
        <dbReference type="Proteomes" id="UP000887560"/>
    </source>
</evidence>
<feature type="coiled-coil region" evidence="1">
    <location>
        <begin position="88"/>
        <end position="122"/>
    </location>
</feature>
<evidence type="ECO:0000256" key="2">
    <source>
        <dbReference type="SAM" id="MobiDB-lite"/>
    </source>
</evidence>
<feature type="region of interest" description="Disordered" evidence="2">
    <location>
        <begin position="343"/>
        <end position="400"/>
    </location>
</feature>
<feature type="compositionally biased region" description="Basic residues" evidence="2">
    <location>
        <begin position="345"/>
        <end position="365"/>
    </location>
</feature>
<reference evidence="4" key="1">
    <citation type="submission" date="2022-11" db="UniProtKB">
        <authorList>
            <consortium name="WormBaseParasite"/>
        </authorList>
    </citation>
    <scope>IDENTIFICATION</scope>
</reference>
<name>A0A915NWP6_9BILA</name>
<proteinExistence type="predicted"/>
<evidence type="ECO:0000256" key="1">
    <source>
        <dbReference type="SAM" id="Coils"/>
    </source>
</evidence>
<dbReference type="Proteomes" id="UP000887560">
    <property type="component" value="Unplaced"/>
</dbReference>